<name>A0ABT0PYH4_9RHOB</name>
<dbReference type="Proteomes" id="UP001203880">
    <property type="component" value="Unassembled WGS sequence"/>
</dbReference>
<evidence type="ECO:0000256" key="1">
    <source>
        <dbReference type="ARBA" id="ARBA00004571"/>
    </source>
</evidence>
<dbReference type="EMBL" id="JAMFMB010000001">
    <property type="protein sequence ID" value="MCL6281968.1"/>
    <property type="molecule type" value="Genomic_DNA"/>
</dbReference>
<evidence type="ECO:0000256" key="3">
    <source>
        <dbReference type="ARBA" id="ARBA00022452"/>
    </source>
</evidence>
<dbReference type="RefSeq" id="WP_249705886.1">
    <property type="nucleotide sequence ID" value="NZ_JAMFMB010000001.1"/>
</dbReference>
<comment type="caution">
    <text evidence="8">The sequence shown here is derived from an EMBL/GenBank/DDBJ whole genome shotgun (WGS) entry which is preliminary data.</text>
</comment>
<dbReference type="Gene3D" id="2.40.160.60">
    <property type="entry name" value="Outer membrane protein transport protein (OMPP1/FadL/TodX)"/>
    <property type="match status" value="1"/>
</dbReference>
<evidence type="ECO:0000256" key="6">
    <source>
        <dbReference type="ARBA" id="ARBA00023136"/>
    </source>
</evidence>
<reference evidence="8" key="1">
    <citation type="submission" date="2022-05" db="EMBL/GenBank/DDBJ databases">
        <authorList>
            <person name="Park J.-S."/>
        </authorList>
    </citation>
    <scope>NUCLEOTIDE SEQUENCE</scope>
    <source>
        <strain evidence="8">2012CJ41-6</strain>
    </source>
</reference>
<dbReference type="InterPro" id="IPR005017">
    <property type="entry name" value="OMPP1/FadL/TodX"/>
</dbReference>
<evidence type="ECO:0000313" key="8">
    <source>
        <dbReference type="EMBL" id="MCL6281968.1"/>
    </source>
</evidence>
<organism evidence="8 9">
    <name type="scientific">Ruegeria spongiae</name>
    <dbReference type="NCBI Taxonomy" id="2942209"/>
    <lineage>
        <taxon>Bacteria</taxon>
        <taxon>Pseudomonadati</taxon>
        <taxon>Pseudomonadota</taxon>
        <taxon>Alphaproteobacteria</taxon>
        <taxon>Rhodobacterales</taxon>
        <taxon>Roseobacteraceae</taxon>
        <taxon>Ruegeria</taxon>
    </lineage>
</organism>
<dbReference type="SUPFAM" id="SSF56935">
    <property type="entry name" value="Porins"/>
    <property type="match status" value="1"/>
</dbReference>
<evidence type="ECO:0000313" key="9">
    <source>
        <dbReference type="Proteomes" id="UP001203880"/>
    </source>
</evidence>
<keyword evidence="7" id="KW-0998">Cell outer membrane</keyword>
<dbReference type="PANTHER" id="PTHR35093">
    <property type="entry name" value="OUTER MEMBRANE PROTEIN NMB0088-RELATED"/>
    <property type="match status" value="1"/>
</dbReference>
<gene>
    <name evidence="8" type="ORF">M3P21_00340</name>
</gene>
<evidence type="ECO:0000256" key="4">
    <source>
        <dbReference type="ARBA" id="ARBA00022692"/>
    </source>
</evidence>
<comment type="subcellular location">
    <subcellularLocation>
        <location evidence="1">Cell outer membrane</location>
        <topology evidence="1">Multi-pass membrane protein</topology>
    </subcellularLocation>
</comment>
<evidence type="ECO:0000256" key="5">
    <source>
        <dbReference type="ARBA" id="ARBA00022729"/>
    </source>
</evidence>
<keyword evidence="4" id="KW-0812">Transmembrane</keyword>
<sequence length="374" mass="40271">MALATAALSPSVLFAGGVDRSGQGINLIFEPGTVIQAGLSWTSPRISGSIAADAPNNATGEYRPSGNVARNFWIPQGGYKTAINDQIDVALIYDEPYGADILYPVKWPFSGETGGNTQQLSAKAKAESLTGILRYKFDNGFSAIGGIRAQRLHADVRVPGIPAPGVDMYNINTDKPIDFGYVVGVAWEKPEIAARVSLTYNSAIKHDLDQTETTSALDVKSTSEVKSPQSVNLDFQTGVAADTLVFGRIRWVDWRQLVWNAPVYDSIFQEPIVKFGGSTTTYTLGVARQITPEFAGAIEIQYEDALDTIQTDLGPNDGFWAIGIGGTYDFGDTKLSGGIQYTDVGDATTDIGGKFKNNHAWSVGIQVTHYLNKN</sequence>
<evidence type="ECO:0000256" key="2">
    <source>
        <dbReference type="ARBA" id="ARBA00008163"/>
    </source>
</evidence>
<comment type="similarity">
    <text evidence="2">Belongs to the OmpP1/FadL family.</text>
</comment>
<keyword evidence="3" id="KW-1134">Transmembrane beta strand</keyword>
<keyword evidence="5" id="KW-0732">Signal</keyword>
<proteinExistence type="inferred from homology"/>
<dbReference type="PANTHER" id="PTHR35093:SF8">
    <property type="entry name" value="OUTER MEMBRANE PROTEIN NMB0088-RELATED"/>
    <property type="match status" value="1"/>
</dbReference>
<keyword evidence="9" id="KW-1185">Reference proteome</keyword>
<evidence type="ECO:0000256" key="7">
    <source>
        <dbReference type="ARBA" id="ARBA00023237"/>
    </source>
</evidence>
<protein>
    <submittedName>
        <fullName evidence="8">Outer membrane protein transport protein</fullName>
    </submittedName>
</protein>
<dbReference type="Pfam" id="PF03349">
    <property type="entry name" value="Toluene_X"/>
    <property type="match status" value="1"/>
</dbReference>
<keyword evidence="6" id="KW-0472">Membrane</keyword>
<accession>A0ABT0PYH4</accession>